<dbReference type="AlphaFoldDB" id="A0A3N3DT44"/>
<dbReference type="GO" id="GO:0016779">
    <property type="term" value="F:nucleotidyltransferase activity"/>
    <property type="evidence" value="ECO:0007669"/>
    <property type="project" value="TreeGrafter"/>
</dbReference>
<dbReference type="Proteomes" id="UP000278792">
    <property type="component" value="Unassembled WGS sequence"/>
</dbReference>
<feature type="domain" description="THIF-type NAD/FAD binding fold" evidence="2">
    <location>
        <begin position="10"/>
        <end position="245"/>
    </location>
</feature>
<organism evidence="3 4">
    <name type="scientific">Vibrio ponticus</name>
    <dbReference type="NCBI Taxonomy" id="265668"/>
    <lineage>
        <taxon>Bacteria</taxon>
        <taxon>Pseudomonadati</taxon>
        <taxon>Pseudomonadota</taxon>
        <taxon>Gammaproteobacteria</taxon>
        <taxon>Vibrionales</taxon>
        <taxon>Vibrionaceae</taxon>
        <taxon>Vibrio</taxon>
    </lineage>
</organism>
<dbReference type="CDD" id="cd00757">
    <property type="entry name" value="ThiF_MoeB_HesA_family"/>
    <property type="match status" value="1"/>
</dbReference>
<evidence type="ECO:0000256" key="1">
    <source>
        <dbReference type="ARBA" id="ARBA00009919"/>
    </source>
</evidence>
<accession>A0A3N3DT44</accession>
<dbReference type="InterPro" id="IPR000594">
    <property type="entry name" value="ThiF_NAD_FAD-bd"/>
</dbReference>
<protein>
    <submittedName>
        <fullName evidence="3">HesA/MoeB/ThiF family protein</fullName>
    </submittedName>
</protein>
<dbReference type="GO" id="GO:0008641">
    <property type="term" value="F:ubiquitin-like modifier activating enzyme activity"/>
    <property type="evidence" value="ECO:0007669"/>
    <property type="project" value="InterPro"/>
</dbReference>
<dbReference type="EMBL" id="RKIK01000137">
    <property type="protein sequence ID" value="ROV57566.1"/>
    <property type="molecule type" value="Genomic_DNA"/>
</dbReference>
<comment type="similarity">
    <text evidence="1">Belongs to the HesA/MoeB/ThiF family.</text>
</comment>
<evidence type="ECO:0000259" key="2">
    <source>
        <dbReference type="Pfam" id="PF00899"/>
    </source>
</evidence>
<dbReference type="InterPro" id="IPR045886">
    <property type="entry name" value="ThiF/MoeB/HesA"/>
</dbReference>
<dbReference type="InterPro" id="IPR035985">
    <property type="entry name" value="Ubiquitin-activating_enz"/>
</dbReference>
<sequence length="262" mass="28819">MLTDEQFIRYQRQVALPEISEIGQQRLFQSHVLIIGCGGLGSAAALYLAGAGVGRLVLVDDDSVEVSNLHRQVAYRSYDLNSNKVNAISRQLSELNSEVQLRSITRRMDESQLSLEVMLADVVLDCSDNLSTRQLVNRVCFQQKTPLISSAAIGWQGQFTVFDYQQGQGCYRCLYPFDELVQAQSCSESGVLGPVVGTLGNYQALAAIQKLALGEFLVATGQIHLFDGKTMLWQTINISQDSHCSVCGALVEEVIHDSTKHS</sequence>
<dbReference type="Gene3D" id="3.40.50.720">
    <property type="entry name" value="NAD(P)-binding Rossmann-like Domain"/>
    <property type="match status" value="1"/>
</dbReference>
<dbReference type="GO" id="GO:0004792">
    <property type="term" value="F:thiosulfate-cyanide sulfurtransferase activity"/>
    <property type="evidence" value="ECO:0007669"/>
    <property type="project" value="TreeGrafter"/>
</dbReference>
<comment type="caution">
    <text evidence="3">The sequence shown here is derived from an EMBL/GenBank/DDBJ whole genome shotgun (WGS) entry which is preliminary data.</text>
</comment>
<proteinExistence type="inferred from homology"/>
<evidence type="ECO:0000313" key="4">
    <source>
        <dbReference type="Proteomes" id="UP000278792"/>
    </source>
</evidence>
<gene>
    <name evidence="3" type="ORF">EGH82_22480</name>
</gene>
<dbReference type="GO" id="GO:0005829">
    <property type="term" value="C:cytosol"/>
    <property type="evidence" value="ECO:0007669"/>
    <property type="project" value="TreeGrafter"/>
</dbReference>
<name>A0A3N3DT44_9VIBR</name>
<dbReference type="RefSeq" id="WP_123783782.1">
    <property type="nucleotide sequence ID" value="NZ_RKIK01000137.1"/>
</dbReference>
<dbReference type="FunFam" id="3.40.50.720:FF:000080">
    <property type="entry name" value="Thiazole biosynthesis adenylyltransferase ThiF"/>
    <property type="match status" value="1"/>
</dbReference>
<dbReference type="PANTHER" id="PTHR10953:SF240">
    <property type="entry name" value="SULFUR CARRIER PROTEIN THIS ADENYLYLTRANSFERASE"/>
    <property type="match status" value="1"/>
</dbReference>
<dbReference type="Pfam" id="PF00899">
    <property type="entry name" value="ThiF"/>
    <property type="match status" value="1"/>
</dbReference>
<dbReference type="PANTHER" id="PTHR10953">
    <property type="entry name" value="UBIQUITIN-ACTIVATING ENZYME E1"/>
    <property type="match status" value="1"/>
</dbReference>
<reference evidence="3 4" key="1">
    <citation type="submission" date="2018-11" db="EMBL/GenBank/DDBJ databases">
        <title>Vibrio ponticus strain CAIM 1751 pathogenic for the snapper Lutjanus guttatus.</title>
        <authorList>
            <person name="Soto-Rodriguez S."/>
            <person name="Lozano-Olvera R."/>
            <person name="Gomez-Gil B."/>
        </authorList>
    </citation>
    <scope>NUCLEOTIDE SEQUENCE [LARGE SCALE GENOMIC DNA]</scope>
    <source>
        <strain evidence="3 4">CAIM 1751</strain>
    </source>
</reference>
<dbReference type="SUPFAM" id="SSF69572">
    <property type="entry name" value="Activating enzymes of the ubiquitin-like proteins"/>
    <property type="match status" value="1"/>
</dbReference>
<dbReference type="GO" id="GO:0008146">
    <property type="term" value="F:sulfotransferase activity"/>
    <property type="evidence" value="ECO:0007669"/>
    <property type="project" value="TreeGrafter"/>
</dbReference>
<evidence type="ECO:0000313" key="3">
    <source>
        <dbReference type="EMBL" id="ROV57566.1"/>
    </source>
</evidence>